<reference evidence="2 3" key="1">
    <citation type="submission" date="2020-01" db="EMBL/GenBank/DDBJ databases">
        <title>Insect and environment-associated Actinomycetes.</title>
        <authorList>
            <person name="Currrie C."/>
            <person name="Chevrette M."/>
            <person name="Carlson C."/>
            <person name="Stubbendieck R."/>
            <person name="Wendt-Pienkowski E."/>
        </authorList>
    </citation>
    <scope>NUCLEOTIDE SEQUENCE [LARGE SCALE GENOMIC DNA]</scope>
    <source>
        <strain evidence="2 3">SID10258</strain>
    </source>
</reference>
<evidence type="ECO:0000313" key="3">
    <source>
        <dbReference type="Proteomes" id="UP000475532"/>
    </source>
</evidence>
<organism evidence="2 3">
    <name type="scientific">Actinomadura bangladeshensis</name>
    <dbReference type="NCBI Taxonomy" id="453573"/>
    <lineage>
        <taxon>Bacteria</taxon>
        <taxon>Bacillati</taxon>
        <taxon>Actinomycetota</taxon>
        <taxon>Actinomycetes</taxon>
        <taxon>Streptosporangiales</taxon>
        <taxon>Thermomonosporaceae</taxon>
        <taxon>Actinomadura</taxon>
    </lineage>
</organism>
<dbReference type="AlphaFoldDB" id="A0A6L9QC33"/>
<gene>
    <name evidence="2" type="ORF">G3I70_09900</name>
</gene>
<feature type="region of interest" description="Disordered" evidence="1">
    <location>
        <begin position="1"/>
        <end position="25"/>
    </location>
</feature>
<sequence length="240" mass="25107">MSEEAPQEPTPSPGDQTPPRSDPQVEAAHISGKAVVRAAMVTGALGVAGVLVTTLLTGMLQYSGPGAKPEPTVTVTRTVEAGAAASPAPATASPQAEMSPAWPGEPAGVIFNTGNPALEPSSEGNLDYEENDLTAHMFATSEYDVEAGDDGLGGINGAAFAPAPGRSKPTLKACRSIAEGAWVASIDVERFKAPSMFCVRSEEQRLGYLTTRGVAYWSEKKGDVRELSFTYVLWKKPGDR</sequence>
<evidence type="ECO:0000313" key="2">
    <source>
        <dbReference type="EMBL" id="NEA22805.1"/>
    </source>
</evidence>
<comment type="caution">
    <text evidence="2">The sequence shown here is derived from an EMBL/GenBank/DDBJ whole genome shotgun (WGS) entry which is preliminary data.</text>
</comment>
<proteinExistence type="predicted"/>
<dbReference type="EMBL" id="JAAGLI010000239">
    <property type="protein sequence ID" value="NEA22805.1"/>
    <property type="molecule type" value="Genomic_DNA"/>
</dbReference>
<dbReference type="Proteomes" id="UP000475532">
    <property type="component" value="Unassembled WGS sequence"/>
</dbReference>
<name>A0A6L9QC33_9ACTN</name>
<dbReference type="RefSeq" id="WP_163054743.1">
    <property type="nucleotide sequence ID" value="NZ_JAAGLI010000239.1"/>
</dbReference>
<evidence type="ECO:0000256" key="1">
    <source>
        <dbReference type="SAM" id="MobiDB-lite"/>
    </source>
</evidence>
<protein>
    <submittedName>
        <fullName evidence="2">Uncharacterized protein</fullName>
    </submittedName>
</protein>
<accession>A0A6L9QC33</accession>